<feature type="compositionally biased region" description="Pro residues" evidence="3">
    <location>
        <begin position="772"/>
        <end position="960"/>
    </location>
</feature>
<evidence type="ECO:0000256" key="3">
    <source>
        <dbReference type="SAM" id="MobiDB-lite"/>
    </source>
</evidence>
<dbReference type="Proteomes" id="UP000235965">
    <property type="component" value="Unassembled WGS sequence"/>
</dbReference>
<dbReference type="FunCoup" id="A0A2J7PN19">
    <property type="interactions" value="61"/>
</dbReference>
<dbReference type="Gene3D" id="1.20.58.2220">
    <property type="entry name" value="Formin, FH2 domain"/>
    <property type="match status" value="1"/>
</dbReference>
<evidence type="ECO:0000256" key="1">
    <source>
        <dbReference type="ARBA" id="ARBA00005271"/>
    </source>
</evidence>
<comment type="similarity">
    <text evidence="1">Belongs to the formin homology family. Cappuccino subfamily.</text>
</comment>
<accession>A0A2J7PN19</accession>
<feature type="compositionally biased region" description="Polar residues" evidence="3">
    <location>
        <begin position="703"/>
        <end position="727"/>
    </location>
</feature>
<feature type="region of interest" description="Disordered" evidence="3">
    <location>
        <begin position="117"/>
        <end position="136"/>
    </location>
</feature>
<gene>
    <name evidence="5" type="ORF">B7P43_G07384</name>
</gene>
<dbReference type="PROSITE" id="PS51444">
    <property type="entry name" value="FH2"/>
    <property type="match status" value="1"/>
</dbReference>
<feature type="region of interest" description="Disordered" evidence="3">
    <location>
        <begin position="237"/>
        <end position="259"/>
    </location>
</feature>
<evidence type="ECO:0000313" key="5">
    <source>
        <dbReference type="EMBL" id="PNF17731.1"/>
    </source>
</evidence>
<proteinExistence type="inferred from homology"/>
<organism evidence="5 6">
    <name type="scientific">Cryptotermes secundus</name>
    <dbReference type="NCBI Taxonomy" id="105785"/>
    <lineage>
        <taxon>Eukaryota</taxon>
        <taxon>Metazoa</taxon>
        <taxon>Ecdysozoa</taxon>
        <taxon>Arthropoda</taxon>
        <taxon>Hexapoda</taxon>
        <taxon>Insecta</taxon>
        <taxon>Pterygota</taxon>
        <taxon>Neoptera</taxon>
        <taxon>Polyneoptera</taxon>
        <taxon>Dictyoptera</taxon>
        <taxon>Blattodea</taxon>
        <taxon>Blattoidea</taxon>
        <taxon>Termitoidae</taxon>
        <taxon>Kalotermitidae</taxon>
        <taxon>Cryptotermitinae</taxon>
        <taxon>Cryptotermes</taxon>
    </lineage>
</organism>
<evidence type="ECO:0000259" key="4">
    <source>
        <dbReference type="PROSITE" id="PS51444"/>
    </source>
</evidence>
<dbReference type="STRING" id="105785.A0A2J7PN19"/>
<sequence length="1515" mass="162690">MGNLQGSEGKNKGGIGTGKSPAKGKKDKSGKKSPAKELLKHKSHAPAPPTKSNSGTSQVQQKVVPLQGSVPTAGSHASDRGAAQLDQSSLAGGETTTYVVTDSWRHVKKLAIKTPTPNNTTLITPPSRDSSSESVFTDPLTPQGFAEAHNNASLTSSYYSDPCSTEQTNRLAGNSAYFQTLPVDGIDDSVFISFNSDVGMVGSDGVSDKDRRGGSTPPSTTDLDDVTLTLLDNSAEQLTDGEDFGGPSLMTSVQNRPQSHSLDALDEEDNAEEHDKKTKSLDALEVTAGGGAPPHTRTTQPPSSFTLVRHRKVELNPTRLSEHCLLASETQQQGEARDLRRHSSVSDVPLDSNVLRKVASLTLDKATIEQRVAKPKFVPEKLDFQIYEKFEGQMLINWFVSAFPEEHYLRLLLTSQDLRILAVQFCTHLLAAGVLRQIPDKDVTLEPLFRPDLMYYWSHAEAPAAVPSTPGRLSSLAWPPTSPLGFSVAAEMASAVVNRPGARYTEAEAPGKGSASTPATDARSPDKVVSKPKGEEPEFQQVVMGLKREHRENIGRLSRDQEVALFNVRGEHAQRLIEADEKIIQLQETVAKLQQELDGYKTLSDIQSLTEKANADFGSPATEQRALPSIELMESKMSISATGLAKSGSTEPLSVCDRSTDTLDLLQIPSLISAESTIIQPGPTKAQDMSILHTVPHSELKPSSEQSEPITQTVHSKTNISEDTSPVPQIRSVKCEELEPSQKPETEPLTTRSEMRGPCSPPPPILDTVGPVPAPPPMPGMGPPPSPPPMPGIGPPPPPMSGMGPPAPPMPGMGPPPPPPPMPGMGPPPPPMPGMGPPPPPMPGMGPPPPPMPGMGPPPPPMPGMGPPPPPMPGMGPPPPPMPGMGPPPPPMPGMGPPPPPMPGMGPPPPPMPGMGPPPPPMPGMGPPPPPMPGMGPPPPPMPGMGPPPPPMPGMGPPPPPMPGMGPPPPPPPMPGMGPPPPPMPGMGPPPPPMPGMGPPPPPMPGMGPPPPPMPGMGPPPPPPPIPGMGGAPSAAPASGTGCPLPFPTPPAGGWMANRAMLRKQPVNPTIPMKPLYWTRIIVPPSGQPAPVASSSTPSVPAAGTELLWHKLEEAEIEDIKEFSDLFSRQVVERKPTKKKEDKPSKVQAMKILDSKRSQNVGILASSLHVDFSEIENAIYNFDTSVVNLEALQQIYEVRATEEELALIREHVSTKPEVPLDKPEQFLHELAEIPNFADRISCFMFQSEFDDGISSIESKLNNLKSTCQFLTTSESLKTVLAIILALGNYMNGGNRTRGQADGFGLEILAKLRDVKSKDSSVTLLHFIVRAYMKKCEDPLRPGLALPIPEPGDIDRAMTVHFDDVNADLQKLQRELFVCETKTEKVIAASTEENVQPFKDKMNKFLTSAKKQLTGEIENLEECKMKFKTTMQFYQYHPKGGVNEDEVDPKDFFALWSPFCSDFKDIWKKEQQRLIKEKTQEAKRIQEKKLDIQKSKREEGGLKSKVLRRSLMKEAQ</sequence>
<dbReference type="EMBL" id="NEVH01023960">
    <property type="protein sequence ID" value="PNF17731.1"/>
    <property type="molecule type" value="Genomic_DNA"/>
</dbReference>
<dbReference type="OrthoDB" id="427644at2759"/>
<dbReference type="GO" id="GO:0030866">
    <property type="term" value="P:cortical actin cytoskeleton organization"/>
    <property type="evidence" value="ECO:0007669"/>
    <property type="project" value="TreeGrafter"/>
</dbReference>
<feature type="coiled-coil region" evidence="2">
    <location>
        <begin position="576"/>
        <end position="603"/>
    </location>
</feature>
<dbReference type="PANTHER" id="PTHR45920">
    <property type="entry name" value="FORMIN HOMOLOGY 2 DOMAIN CONTAINING, ISOFORM I"/>
    <property type="match status" value="1"/>
</dbReference>
<protein>
    <recommendedName>
        <fullName evidence="4">FH2 domain-containing protein</fullName>
    </recommendedName>
</protein>
<feature type="compositionally biased region" description="Pro residues" evidence="3">
    <location>
        <begin position="1010"/>
        <end position="1027"/>
    </location>
</feature>
<keyword evidence="2" id="KW-0175">Coiled coil</keyword>
<feature type="compositionally biased region" description="Polar residues" evidence="3">
    <location>
        <begin position="249"/>
        <end position="259"/>
    </location>
</feature>
<dbReference type="InterPro" id="IPR015425">
    <property type="entry name" value="FH2_Formin"/>
</dbReference>
<dbReference type="GO" id="GO:0005856">
    <property type="term" value="C:cytoskeleton"/>
    <property type="evidence" value="ECO:0007669"/>
    <property type="project" value="TreeGrafter"/>
</dbReference>
<evidence type="ECO:0000313" key="6">
    <source>
        <dbReference type="Proteomes" id="UP000235965"/>
    </source>
</evidence>
<reference evidence="5 6" key="1">
    <citation type="submission" date="2017-12" db="EMBL/GenBank/DDBJ databases">
        <title>Hemimetabolous genomes reveal molecular basis of termite eusociality.</title>
        <authorList>
            <person name="Harrison M.C."/>
            <person name="Jongepier E."/>
            <person name="Robertson H.M."/>
            <person name="Arning N."/>
            <person name="Bitard-Feildel T."/>
            <person name="Chao H."/>
            <person name="Childers C.P."/>
            <person name="Dinh H."/>
            <person name="Doddapaneni H."/>
            <person name="Dugan S."/>
            <person name="Gowin J."/>
            <person name="Greiner C."/>
            <person name="Han Y."/>
            <person name="Hu H."/>
            <person name="Hughes D.S.T."/>
            <person name="Huylmans A.-K."/>
            <person name="Kemena C."/>
            <person name="Kremer L.P.M."/>
            <person name="Lee S.L."/>
            <person name="Lopez-Ezquerra A."/>
            <person name="Mallet L."/>
            <person name="Monroy-Kuhn J.M."/>
            <person name="Moser A."/>
            <person name="Murali S.C."/>
            <person name="Muzny D.M."/>
            <person name="Otani S."/>
            <person name="Piulachs M.-D."/>
            <person name="Poelchau M."/>
            <person name="Qu J."/>
            <person name="Schaub F."/>
            <person name="Wada-Katsumata A."/>
            <person name="Worley K.C."/>
            <person name="Xie Q."/>
            <person name="Ylla G."/>
            <person name="Poulsen M."/>
            <person name="Gibbs R.A."/>
            <person name="Schal C."/>
            <person name="Richards S."/>
            <person name="Belles X."/>
            <person name="Korb J."/>
            <person name="Bornberg-Bauer E."/>
        </authorList>
    </citation>
    <scope>NUCLEOTIDE SEQUENCE [LARGE SCALE GENOMIC DNA]</scope>
    <source>
        <tissue evidence="5">Whole body</tissue>
    </source>
</reference>
<feature type="compositionally biased region" description="Low complexity" evidence="3">
    <location>
        <begin position="117"/>
        <end position="126"/>
    </location>
</feature>
<dbReference type="GO" id="GO:0005737">
    <property type="term" value="C:cytoplasm"/>
    <property type="evidence" value="ECO:0007669"/>
    <property type="project" value="UniProtKB-ARBA"/>
</dbReference>
<feature type="compositionally biased region" description="Basic residues" evidence="3">
    <location>
        <begin position="22"/>
        <end position="33"/>
    </location>
</feature>
<dbReference type="SUPFAM" id="SSF101447">
    <property type="entry name" value="Formin homology 2 domain (FH2 domain)"/>
    <property type="match status" value="1"/>
</dbReference>
<feature type="region of interest" description="Disordered" evidence="3">
    <location>
        <begin position="1"/>
        <end position="89"/>
    </location>
</feature>
<feature type="compositionally biased region" description="Basic and acidic residues" evidence="3">
    <location>
        <begin position="733"/>
        <end position="746"/>
    </location>
</feature>
<feature type="region of interest" description="Disordered" evidence="3">
    <location>
        <begin position="1010"/>
        <end position="1040"/>
    </location>
</feature>
<name>A0A2J7PN19_9NEOP</name>
<dbReference type="SMART" id="SM00498">
    <property type="entry name" value="FH2"/>
    <property type="match status" value="1"/>
</dbReference>
<evidence type="ECO:0000256" key="2">
    <source>
        <dbReference type="SAM" id="Coils"/>
    </source>
</evidence>
<keyword evidence="6" id="KW-1185">Reference proteome</keyword>
<dbReference type="InterPro" id="IPR042201">
    <property type="entry name" value="FH2_Formin_sf"/>
</dbReference>
<feature type="coiled-coil region" evidence="2">
    <location>
        <begin position="1467"/>
        <end position="1494"/>
    </location>
</feature>
<dbReference type="InParanoid" id="A0A2J7PN19"/>
<dbReference type="PANTHER" id="PTHR45920:SF7">
    <property type="entry name" value="FORMIN-G"/>
    <property type="match status" value="1"/>
</dbReference>
<feature type="region of interest" description="Disordered" evidence="3">
    <location>
        <begin position="699"/>
        <end position="960"/>
    </location>
</feature>
<feature type="region of interest" description="Disordered" evidence="3">
    <location>
        <begin position="201"/>
        <end position="224"/>
    </location>
</feature>
<dbReference type="Pfam" id="PF02181">
    <property type="entry name" value="FH2"/>
    <property type="match status" value="1"/>
</dbReference>
<comment type="caution">
    <text evidence="5">The sequence shown here is derived from an EMBL/GenBank/DDBJ whole genome shotgun (WGS) entry which is preliminary data.</text>
</comment>
<feature type="compositionally biased region" description="Polar residues" evidence="3">
    <location>
        <begin position="50"/>
        <end position="61"/>
    </location>
</feature>
<feature type="domain" description="FH2" evidence="4">
    <location>
        <begin position="1063"/>
        <end position="1488"/>
    </location>
</feature>
<feature type="compositionally biased region" description="Basic and acidic residues" evidence="3">
    <location>
        <begin position="523"/>
        <end position="536"/>
    </location>
</feature>
<dbReference type="GO" id="GO:0051015">
    <property type="term" value="F:actin filament binding"/>
    <property type="evidence" value="ECO:0007669"/>
    <property type="project" value="TreeGrafter"/>
</dbReference>
<feature type="region of interest" description="Disordered" evidence="3">
    <location>
        <begin position="504"/>
        <end position="539"/>
    </location>
</feature>